<dbReference type="Proteomes" id="UP001203284">
    <property type="component" value="Unassembled WGS sequence"/>
</dbReference>
<dbReference type="SUPFAM" id="SSF54211">
    <property type="entry name" value="Ribosomal protein S5 domain 2-like"/>
    <property type="match status" value="1"/>
</dbReference>
<keyword evidence="1" id="KW-0808">Transferase</keyword>
<dbReference type="InterPro" id="IPR013750">
    <property type="entry name" value="GHMP_kinase_C_dom"/>
</dbReference>
<dbReference type="InterPro" id="IPR014721">
    <property type="entry name" value="Ribsml_uS5_D2-typ_fold_subgr"/>
</dbReference>
<dbReference type="InterPro" id="IPR004422">
    <property type="entry name" value="RFAP_synthase"/>
</dbReference>
<dbReference type="InterPro" id="IPR020568">
    <property type="entry name" value="Ribosomal_Su5_D2-typ_SF"/>
</dbReference>
<evidence type="ECO:0000313" key="5">
    <source>
        <dbReference type="EMBL" id="MCK0196299.1"/>
    </source>
</evidence>
<evidence type="ECO:0000313" key="6">
    <source>
        <dbReference type="Proteomes" id="UP001203284"/>
    </source>
</evidence>
<evidence type="ECO:0000256" key="1">
    <source>
        <dbReference type="ARBA" id="ARBA00022679"/>
    </source>
</evidence>
<organism evidence="5 6">
    <name type="scientific">Ancylobacter crimeensis</name>
    <dbReference type="NCBI Taxonomy" id="2579147"/>
    <lineage>
        <taxon>Bacteria</taxon>
        <taxon>Pseudomonadati</taxon>
        <taxon>Pseudomonadota</taxon>
        <taxon>Alphaproteobacteria</taxon>
        <taxon>Hyphomicrobiales</taxon>
        <taxon>Xanthobacteraceae</taxon>
        <taxon>Ancylobacter</taxon>
    </lineage>
</organism>
<dbReference type="Pfam" id="PF08544">
    <property type="entry name" value="GHMP_kinases_C"/>
    <property type="match status" value="1"/>
</dbReference>
<evidence type="ECO:0000256" key="2">
    <source>
        <dbReference type="ARBA" id="ARBA00022777"/>
    </source>
</evidence>
<feature type="domain" description="GHMP kinase C-terminal" evidence="4">
    <location>
        <begin position="229"/>
        <end position="313"/>
    </location>
</feature>
<dbReference type="PANTHER" id="PTHR20861">
    <property type="entry name" value="HOMOSERINE/4-DIPHOSPHOCYTIDYL-2-C-METHYL-D-ERYTHRITOL KINASE"/>
    <property type="match status" value="1"/>
</dbReference>
<evidence type="ECO:0000259" key="4">
    <source>
        <dbReference type="Pfam" id="PF08544"/>
    </source>
</evidence>
<keyword evidence="6" id="KW-1185">Reference proteome</keyword>
<proteinExistence type="predicted"/>
<comment type="caution">
    <text evidence="5">The sequence shown here is derived from an EMBL/GenBank/DDBJ whole genome shotgun (WGS) entry which is preliminary data.</text>
</comment>
<accession>A0ABT0D8P6</accession>
<sequence length="342" mass="35496">MNTTRLSLDAARAEADDAVVRVTAPGRLHLGFLDLAGTLGRRFGSLGVSLERPATIVSLQRAAALEATGPDAERAAAAVEKAARRFDLDTRVKVHVEAALPPHSGLGSGTQMALAVAAGLAALQGKTLTPREIAQALGRGARSAIGIGAFTDGGVILDGGKAVGTGAGDAPPPILSRLPFPEHWRILLVYDHGHRGLSGSEEVTAMNELPPFANGLAGTLARLTVMKALPALVEDQVRHFGEAVGEMQRLLGDHYAGVQGGRYTSPHVAEVMAWIEAAGVPGVGQSSWGPTGFAFLGSPDEAERLIGEVRARFGASPHLAFDCVRGSNAGARIERLACLAQR</sequence>
<dbReference type="EMBL" id="JALKCH010000003">
    <property type="protein sequence ID" value="MCK0196299.1"/>
    <property type="molecule type" value="Genomic_DNA"/>
</dbReference>
<dbReference type="Gene3D" id="3.30.230.10">
    <property type="match status" value="1"/>
</dbReference>
<dbReference type="RefSeq" id="WP_247027260.1">
    <property type="nucleotide sequence ID" value="NZ_JALKCH010000003.1"/>
</dbReference>
<dbReference type="PIRSF" id="PIRSF004884">
    <property type="entry name" value="Sugar_kin_arch"/>
    <property type="match status" value="1"/>
</dbReference>
<dbReference type="InterPro" id="IPR006204">
    <property type="entry name" value="GHMP_kinase_N_dom"/>
</dbReference>
<reference evidence="5 6" key="1">
    <citation type="submission" date="2022-04" db="EMBL/GenBank/DDBJ databases">
        <authorList>
            <person name="Grouzdev D.S."/>
            <person name="Pantiukh K.S."/>
            <person name="Krutkina M.S."/>
        </authorList>
    </citation>
    <scope>NUCLEOTIDE SEQUENCE [LARGE SCALE GENOMIC DNA]</scope>
    <source>
        <strain evidence="5 6">6x-1</strain>
    </source>
</reference>
<dbReference type="NCBIfam" id="TIGR00144">
    <property type="entry name" value="beta_RFAP_syn"/>
    <property type="match status" value="1"/>
</dbReference>
<keyword evidence="2 5" id="KW-0418">Kinase</keyword>
<evidence type="ECO:0000259" key="3">
    <source>
        <dbReference type="Pfam" id="PF00288"/>
    </source>
</evidence>
<dbReference type="GO" id="GO:0016301">
    <property type="term" value="F:kinase activity"/>
    <property type="evidence" value="ECO:0007669"/>
    <property type="project" value="UniProtKB-KW"/>
</dbReference>
<protein>
    <submittedName>
        <fullName evidence="5">GHMP kinase</fullName>
    </submittedName>
</protein>
<name>A0ABT0D8P6_9HYPH</name>
<gene>
    <name evidence="5" type="ORF">MWN34_05165</name>
</gene>
<feature type="domain" description="GHMP kinase N-terminal" evidence="3">
    <location>
        <begin position="77"/>
        <end position="144"/>
    </location>
</feature>
<dbReference type="PANTHER" id="PTHR20861:SF6">
    <property type="entry name" value="BETA-RIBOFURANOSYLPHENOL 5'-PHOSPHATE SYNTHASE"/>
    <property type="match status" value="1"/>
</dbReference>
<dbReference type="Pfam" id="PF00288">
    <property type="entry name" value="GHMP_kinases_N"/>
    <property type="match status" value="1"/>
</dbReference>